<dbReference type="Proteomes" id="UP000181962">
    <property type="component" value="Chromosome"/>
</dbReference>
<gene>
    <name evidence="1" type="ORF">BKD09_18035</name>
</gene>
<dbReference type="RefSeq" id="WP_071911605.1">
    <property type="nucleotide sequence ID" value="NZ_CP017637.1"/>
</dbReference>
<reference evidence="1 2" key="1">
    <citation type="submission" date="2016-11" db="EMBL/GenBank/DDBJ databases">
        <title>Complete Genome Sequence of Bradyrhizobium sp. strain J5, an isolated from soybean nodule in Hokkaido.</title>
        <authorList>
            <person name="Kanehara K."/>
        </authorList>
    </citation>
    <scope>NUCLEOTIDE SEQUENCE [LARGE SCALE GENOMIC DNA]</scope>
    <source>
        <strain evidence="1 2">J5</strain>
    </source>
</reference>
<dbReference type="InterPro" id="IPR011749">
    <property type="entry name" value="CHP02243"/>
</dbReference>
<sequence>MTLPVPTIKPHALPAGSESCGCCAGVEAETPQGISNRYGLSAIAYRVGDYAQFRESLHAALSSAAFAPLGKLQSRADDDFTIGLIDAFACAADVLTFYQERIANESYLRTALERVSLQEMGRLIGYRLRPGVAAETWLAFTLETPPAPPPKLSPEPGSFVTGVPAQVSIEIGTKVQSVPGPDEKPQTFETVERLDAARPTWNAIRPWLAETRRPDKGDTVMYLAGQRNNLKPGDALLIVGDAFNPGTNDSNCDFRFIDSVELQSDFDRTKVTWQLGLSGVTAAQNSKVYALRKRAAPFGHNAPMWKSMSTDFRNNYPSGSDAPEWPDYTISPMGSAQGGGFIDLDTVYSEVRAGGYVVLSMAARGSIQVIIKAFGKSDVILDLGPHLDVYQIADADETSRAEFALAGKVTRLQLRGSHYDRYQDQVRRITAFVQSEQLALAPYAVDDAATGNSVPAAVSADGLIAGRRLIVRGNRVSDGQAVVVQANLVSAQAVDAGRCMLQIDPPLAGSLDRGSIVVHGNVVPASHGETVTQILGSGDAAQPFQQFELKQVPLTYRAAANESGAASELTLRVGEIAWHERATLFGTAATDRVFALDIDEQGRNLVKFGDGASGARLPSGLNNVRATYRKGIGVAGNVRAETLSQLLSRPLGLKGVSNPFAAEGGNDPEPADAARRSMPLGARTLGRVVSVLDYEDFARAFTGIAKAQAQVLQLPHGKTIAITIAGPPGAPVNSTSPVWTNLLAALKAGGDPHVAVVLLPYQPGTFRIGLKVKRDPDFDAKAVLTAVEAALRAHFAFDARELGQPVQQSDVIASAQSVPGVVAVDLVQLYGGTAPLAQTIPSRQVRLLASRMHVDQGVAKPSELLTLNPAPFDLLEEMA</sequence>
<proteinExistence type="predicted"/>
<dbReference type="AlphaFoldDB" id="A0A1L3FAA2"/>
<protein>
    <submittedName>
        <fullName evidence="1">Putative baseplate assembly protein</fullName>
    </submittedName>
</protein>
<dbReference type="OrthoDB" id="266253at2"/>
<evidence type="ECO:0000313" key="1">
    <source>
        <dbReference type="EMBL" id="APG10230.1"/>
    </source>
</evidence>
<organism evidence="1 2">
    <name type="scientific">Bradyrhizobium japonicum</name>
    <dbReference type="NCBI Taxonomy" id="375"/>
    <lineage>
        <taxon>Bacteria</taxon>
        <taxon>Pseudomonadati</taxon>
        <taxon>Pseudomonadota</taxon>
        <taxon>Alphaproteobacteria</taxon>
        <taxon>Hyphomicrobiales</taxon>
        <taxon>Nitrobacteraceae</taxon>
        <taxon>Bradyrhizobium</taxon>
    </lineage>
</organism>
<name>A0A1L3FAA2_BRAJP</name>
<accession>A0A1L3FAA2</accession>
<dbReference type="EMBL" id="CP017637">
    <property type="protein sequence ID" value="APG10230.1"/>
    <property type="molecule type" value="Genomic_DNA"/>
</dbReference>
<dbReference type="NCBIfam" id="TIGR02243">
    <property type="entry name" value="putative baseplate assembly protein"/>
    <property type="match status" value="1"/>
</dbReference>
<evidence type="ECO:0000313" key="2">
    <source>
        <dbReference type="Proteomes" id="UP000181962"/>
    </source>
</evidence>